<keyword evidence="4" id="KW-0245">EGF-like domain</keyword>
<dbReference type="Pfam" id="PF25106">
    <property type="entry name" value="VWA_4"/>
    <property type="match status" value="2"/>
</dbReference>
<gene>
    <name evidence="8" type="ORF">CYNAS_LOCUS21880</name>
</gene>
<dbReference type="PANTHER" id="PTHR47324">
    <property type="entry name" value="PROTEIN IRG-7-RELATED"/>
    <property type="match status" value="1"/>
</dbReference>
<evidence type="ECO:0000256" key="3">
    <source>
        <dbReference type="ARBA" id="ARBA00022729"/>
    </source>
</evidence>
<dbReference type="CDD" id="cd00054">
    <property type="entry name" value="EGF_CA"/>
    <property type="match status" value="2"/>
</dbReference>
<evidence type="ECO:0000256" key="4">
    <source>
        <dbReference type="PROSITE-ProRule" id="PRU00076"/>
    </source>
</evidence>
<evidence type="ECO:0000256" key="2">
    <source>
        <dbReference type="ARBA" id="ARBA00022525"/>
    </source>
</evidence>
<evidence type="ECO:0000259" key="7">
    <source>
        <dbReference type="PROSITE" id="PS50234"/>
    </source>
</evidence>
<dbReference type="InterPro" id="IPR057086">
    <property type="entry name" value="GBD_Irg-7_N"/>
</dbReference>
<dbReference type="Gene3D" id="3.40.50.410">
    <property type="entry name" value="von Willebrand factor, type A domain"/>
    <property type="match status" value="1"/>
</dbReference>
<dbReference type="EMBL" id="CATQJL010000326">
    <property type="protein sequence ID" value="CAJ0609897.1"/>
    <property type="molecule type" value="Genomic_DNA"/>
</dbReference>
<dbReference type="InterPro" id="IPR000742">
    <property type="entry name" value="EGF"/>
</dbReference>
<dbReference type="PROSITE" id="PS50234">
    <property type="entry name" value="VWFA"/>
    <property type="match status" value="1"/>
</dbReference>
<comment type="caution">
    <text evidence="8">The sequence shown here is derived from an EMBL/GenBank/DDBJ whole genome shotgun (WGS) entry which is preliminary data.</text>
</comment>
<name>A0AA36HGS2_CYLNA</name>
<dbReference type="InterPro" id="IPR036465">
    <property type="entry name" value="vWFA_dom_sf"/>
</dbReference>
<dbReference type="SMART" id="SM00327">
    <property type="entry name" value="VWA"/>
    <property type="match status" value="1"/>
</dbReference>
<dbReference type="InterPro" id="IPR016186">
    <property type="entry name" value="C-type_lectin-like/link_sf"/>
</dbReference>
<dbReference type="CDD" id="cd00037">
    <property type="entry name" value="CLECT"/>
    <property type="match status" value="1"/>
</dbReference>
<dbReference type="PROSITE" id="PS50026">
    <property type="entry name" value="EGF_3"/>
    <property type="match status" value="2"/>
</dbReference>
<dbReference type="Proteomes" id="UP001176961">
    <property type="component" value="Unassembled WGS sequence"/>
</dbReference>
<dbReference type="SMART" id="SM00604">
    <property type="entry name" value="MD"/>
    <property type="match status" value="2"/>
</dbReference>
<protein>
    <submittedName>
        <fullName evidence="8">Uncharacterized protein</fullName>
    </submittedName>
</protein>
<comment type="caution">
    <text evidence="4">Lacks conserved residue(s) required for the propagation of feature annotation.</text>
</comment>
<dbReference type="InterPro" id="IPR053295">
    <property type="entry name" value="Innate_immunity_reg"/>
</dbReference>
<evidence type="ECO:0000259" key="6">
    <source>
        <dbReference type="PROSITE" id="PS50041"/>
    </source>
</evidence>
<feature type="domain" description="EGF-like" evidence="5">
    <location>
        <begin position="724"/>
        <end position="759"/>
    </location>
</feature>
<feature type="disulfide bond" evidence="4">
    <location>
        <begin position="296"/>
        <end position="305"/>
    </location>
</feature>
<accession>A0AA36HGS2</accession>
<dbReference type="InterPro" id="IPR006582">
    <property type="entry name" value="MD_domain"/>
</dbReference>
<evidence type="ECO:0000256" key="1">
    <source>
        <dbReference type="ARBA" id="ARBA00004613"/>
    </source>
</evidence>
<proteinExistence type="predicted"/>
<dbReference type="Gene3D" id="2.10.25.10">
    <property type="entry name" value="Laminin"/>
    <property type="match status" value="3"/>
</dbReference>
<dbReference type="SMART" id="SM00181">
    <property type="entry name" value="EGF"/>
    <property type="match status" value="3"/>
</dbReference>
<comment type="subcellular location">
    <subcellularLocation>
        <location evidence="1">Secreted</location>
    </subcellularLocation>
</comment>
<dbReference type="SUPFAM" id="SSF56436">
    <property type="entry name" value="C-type lectin-like"/>
    <property type="match status" value="1"/>
</dbReference>
<dbReference type="PROSITE" id="PS50041">
    <property type="entry name" value="C_TYPE_LECTIN_2"/>
    <property type="match status" value="1"/>
</dbReference>
<keyword evidence="4" id="KW-1015">Disulfide bond</keyword>
<dbReference type="Pfam" id="PF23623">
    <property type="entry name" value="GBD_IRG7_N"/>
    <property type="match status" value="1"/>
</dbReference>
<dbReference type="Pfam" id="PF24415">
    <property type="entry name" value="Ig_Irg-7"/>
    <property type="match status" value="2"/>
</dbReference>
<dbReference type="Pfam" id="PF00092">
    <property type="entry name" value="VWA"/>
    <property type="match status" value="1"/>
</dbReference>
<feature type="disulfide bond" evidence="4">
    <location>
        <begin position="749"/>
        <end position="758"/>
    </location>
</feature>
<dbReference type="InterPro" id="IPR057085">
    <property type="entry name" value="Ig_Irg-7"/>
</dbReference>
<evidence type="ECO:0000259" key="5">
    <source>
        <dbReference type="PROSITE" id="PS50026"/>
    </source>
</evidence>
<keyword evidence="2" id="KW-0964">Secreted</keyword>
<dbReference type="PROSITE" id="PS00022">
    <property type="entry name" value="EGF_1"/>
    <property type="match status" value="3"/>
</dbReference>
<evidence type="ECO:0000313" key="8">
    <source>
        <dbReference type="EMBL" id="CAJ0609897.1"/>
    </source>
</evidence>
<dbReference type="PROSITE" id="PS01186">
    <property type="entry name" value="EGF_2"/>
    <property type="match status" value="1"/>
</dbReference>
<feature type="domain" description="C-type lectin" evidence="6">
    <location>
        <begin position="1072"/>
        <end position="1187"/>
    </location>
</feature>
<dbReference type="Gene3D" id="3.10.100.10">
    <property type="entry name" value="Mannose-Binding Protein A, subunit A"/>
    <property type="match status" value="1"/>
</dbReference>
<reference evidence="8" key="1">
    <citation type="submission" date="2023-07" db="EMBL/GenBank/DDBJ databases">
        <authorList>
            <consortium name="CYATHOMIX"/>
        </authorList>
    </citation>
    <scope>NUCLEOTIDE SEQUENCE</scope>
    <source>
        <strain evidence="8">N/A</strain>
    </source>
</reference>
<feature type="domain" description="EGF-like" evidence="5">
    <location>
        <begin position="272"/>
        <end position="306"/>
    </location>
</feature>
<keyword evidence="3" id="KW-0732">Signal</keyword>
<evidence type="ECO:0000313" key="9">
    <source>
        <dbReference type="Proteomes" id="UP001176961"/>
    </source>
</evidence>
<dbReference type="InterPro" id="IPR016187">
    <property type="entry name" value="CTDL_fold"/>
</dbReference>
<dbReference type="PANTHER" id="PTHR47324:SF2">
    <property type="entry name" value="EGF-LIKE DOMAIN-CONTAINING PROTEIN-RELATED"/>
    <property type="match status" value="1"/>
</dbReference>
<dbReference type="InterPro" id="IPR002035">
    <property type="entry name" value="VWF_A"/>
</dbReference>
<feature type="domain" description="VWFA" evidence="7">
    <location>
        <begin position="1853"/>
        <end position="1997"/>
    </location>
</feature>
<keyword evidence="9" id="KW-1185">Reference proteome</keyword>
<dbReference type="InterPro" id="IPR001304">
    <property type="entry name" value="C-type_lectin-like"/>
</dbReference>
<dbReference type="SMART" id="SM00034">
    <property type="entry name" value="CLECT"/>
    <property type="match status" value="1"/>
</dbReference>
<organism evidence="8 9">
    <name type="scientific">Cylicocyclus nassatus</name>
    <name type="common">Nematode worm</name>
    <dbReference type="NCBI Taxonomy" id="53992"/>
    <lineage>
        <taxon>Eukaryota</taxon>
        <taxon>Metazoa</taxon>
        <taxon>Ecdysozoa</taxon>
        <taxon>Nematoda</taxon>
        <taxon>Chromadorea</taxon>
        <taxon>Rhabditida</taxon>
        <taxon>Rhabditina</taxon>
        <taxon>Rhabditomorpha</taxon>
        <taxon>Strongyloidea</taxon>
        <taxon>Strongylidae</taxon>
        <taxon>Cylicocyclus</taxon>
    </lineage>
</organism>
<sequence>MWSQKRCYLVFIAICNTSGKLPTNTFNYQLIDLLNLPSGCIGKYYVPIDSTSPMISVEVSAAGKAFVNLTDSNGKVWPSEGIVNDGYTLTRYINLPAGPYQLTIDNGGVPTSNCLVEITSYTALSIVQAFSSSPQSDEAPFYESAIDGVPMYFISHVNNMTAPGDVRAVTIRTQATLTPTYRSLLTKRYGCSFEYYAGQFICDKSNRYVYHIDGVDSLGYAFRRTGTFSCMQQITTAAPSTTPRTQIYCVNGGTPLRQGTVNASCFCPELFTGETCEQVNCMNGGTPLQGNLQCQCPPGFEGTNCESVTCKINLGPMMTDYKSLVVVLRTTTSMSGYVSQIVNAITDEIGQHSGFNYDVYNNYILVQFANGKYQTTFYTRDYIQRFIDDIMAAIYTTNVGGCEEQTFNAISSVFVQNVNPKSAIYVFTDAVASDVDQWRTVTETNTRRKLPIYTMFLPNANCTVNQYSEGYRALQRASEFSGGLTQQPNLTSLEKIFQYTMKATSYKMNSVLTDDMNQCDTKGFRIFFIDSSADSVIIFAVGQDLILSVTDPNWNKSAALLVYNSGTSYFWEVPNVIPGEHLLSITSQNPQTSCSYRVMSHSDYDLFFGTANVIDEDASDSEPVVGKAKHIVAQLNGLYNAVQDRFRLFAEITITTNINRDNQERKPMYFSSGKYRDGCGYHLYFGLASFCEFADQQFYATVYADDNNGYTIQRTTTGYCSMTETTPAPPSACQNGGVPDPTNNSSCICPPSYSGAHCESAICQNGGTSYGTFCECVPGTGGTFCELHACTETNSKPHVSFDGQSMSLVLSVRDTMQATLNSISDGITDFVRDVQDSSSNWIRTWNLVVVNSLNATMVYTGSNPNDFVKTVQMVANNLNTYSSPNPVNCSVAIEAGLLLATYASQPRSAVYLFADSDGGNDDTFVTLFSTATEYQITLNLIGVGNTICTAPENNGQFPLYLQSLSAMTSGFVYMTTKPALMLPFISSLYKSGIASSAYFDDCSNATYYVPIDSSTAAFTLAVSASNISSVTITLPDGSAGLNSILSVPLISDPELNIQQFIQACDGYQWNYREQYCYRFNFNKLTFVRANQFCHSIGGYMVDIHSQQKDDYIRSQTNGAKSWIGLIRNNKDWVWDVPDGNSFQSIGNFTNWAPGVDPNNTAYSCVALDQNGQWVPTDCNEENYAVCQRHRFGQGFTPGNNTSTVPAGLWKVQIQGQGSCGAQVRAQSDIQVFFGFTVDPNGDYPELYANSLSQNNYLVADAVGLSPFHYDVLPSLEGRLNYAILGYNYNMTTPLIMADRWQCGYPQVSNAFKCPQQGSFTDFFIKFSGIDQYGYAFERFTNAICAKPTLNCKNGFPTNEKCVCYPGYTGADCGIPICQNYGYVDGTKCECLPAYTGTFCEQALCLPPYPTTFSDIDRTFVIMLETSYNMGATIFQMKRSLKAAFEKINTDPTTKGWFSKFILYPFDSESNKIYWYPPVISTNSDDIVAAVNNITTTACPGPNGCSPNCPRPIMATLKEVLNMTELAKPNSVILVVTRSTPEDYNLVNGMIQQLMESRAQINFVLTGTSSPCGEGWNTPASNSLYTATSYSDGDVFVMSPTDFTMNFLQQYVPSLYRSGGLDVGGTPNCNYDEFLFQVEHGMYEFTLSYYHPVVNPPVAVTLTDPAGDSISLPPNLISSDTNYLGVLRVNDSGAVRAGTYCMTMSGAGGQYCQLNIRGRSSIEIYPAYVRTSDDAWGGATNDKAHFAPVMDENNTIVVHADGLGDGILTYVQVANAGVGLQYTSTLMRRSNSCSYEYYAPVPFVCTYEQNIVMIYGRDSMGATIRRNYITNCVPFRPDLPPPVPTCDLGAVMQDTLFIIDASYQNANSEDNFKSLRDFAIHSQLPYRFANDTAQVAAMTLADTPKGGFSFNAPEHSFDNVQMLLSNLTFLNKAGQNLSSAMDLAVTNYSTPNQGYRTAAKHILIYVTSTNPTDDDPASRIYAIRRQGTYQIAIVTVGLTPSQKLLSSVSKDCMYQAKNVDDLMTNGMNFVQGLSCAIIPRC</sequence>
<dbReference type="Pfam" id="PF00059">
    <property type="entry name" value="Lectin_C"/>
    <property type="match status" value="1"/>
</dbReference>
<dbReference type="SUPFAM" id="SSF53300">
    <property type="entry name" value="vWA-like"/>
    <property type="match status" value="3"/>
</dbReference>
<dbReference type="InterPro" id="IPR056861">
    <property type="entry name" value="HMCN1-like_VWA"/>
</dbReference>